<dbReference type="InterPro" id="IPR012910">
    <property type="entry name" value="Plug_dom"/>
</dbReference>
<protein>
    <submittedName>
        <fullName evidence="16">TonB-dependent receptor</fullName>
    </submittedName>
</protein>
<sequence>MKLRPLPFLLALGATLGSAHAAEDEDLALAYGDQATVSIATGSKQPLRRAPAVATVFTADDIQAMGATDLEDVLARVPGLHVSRTSLLYSPLWVMRGIYSQFNQQILVLHNGHPMTVSVRGDRGTKGWRGWPVETIARIEVLRGPGSALYGADAYAGVINIVTRNGRDLPKAEAGAHVGSFKSRDAWWQQGGVIGDFDYAWHVHRGFSDGFAATVEKDAQTANDAAFGTQVSHAPSALSVGRDTLDLGMDLGLRNWRLRATYQVRDMQSGIGVAQSLDAESLERTRRLLADLSWTEEHLGDSLGAGASLSYHGYQQLIPAPFVIFPPGAKFPTGSFPNAMLGAPETWEHQWRLSAYLNWTGWRGHQWRLGAGIDDIDLYRTAEGKNFSYAPNGLPIPLPSFSDHSDTDPFIRPQRRQVRYLYLQDSWQMAPDWSLTAGLRHDRFSDVGHTTNPRFALVWEAAHNLTAKLLHGQAYRAPGFAELYSITNPVARGNPNVKPETIRTTELALLWQPQRQMQLNLNLFRYRMEDIIRTTANPTPGTGTTFNNTGDQTGRGLELEWRWQVQPGLSLGAQWAHQRARDESTGAAPGYAPARVMSVDVDWRPHSAWALALRLLHVADRARALGDARPPVADYTRADLSLRWVQPRYTLSLHCRNCGNADIREPSLAPGRIVNDLPQAPRSLSLETTLRW</sequence>
<dbReference type="InterPro" id="IPR036942">
    <property type="entry name" value="Beta-barrel_TonB_sf"/>
</dbReference>
<evidence type="ECO:0000256" key="6">
    <source>
        <dbReference type="ARBA" id="ARBA00022729"/>
    </source>
</evidence>
<comment type="caution">
    <text evidence="16">The sequence shown here is derived from an EMBL/GenBank/DDBJ whole genome shotgun (WGS) entry which is preliminary data.</text>
</comment>
<dbReference type="PANTHER" id="PTHR30069:SF29">
    <property type="entry name" value="HEMOGLOBIN AND HEMOGLOBIN-HAPTOGLOBIN-BINDING PROTEIN 1-RELATED"/>
    <property type="match status" value="1"/>
</dbReference>
<dbReference type="PROSITE" id="PS52016">
    <property type="entry name" value="TONB_DEPENDENT_REC_3"/>
    <property type="match status" value="1"/>
</dbReference>
<keyword evidence="4 11" id="KW-1134">Transmembrane beta strand</keyword>
<keyword evidence="6 13" id="KW-0732">Signal</keyword>
<keyword evidence="3 11" id="KW-0813">Transport</keyword>
<dbReference type="PANTHER" id="PTHR30069">
    <property type="entry name" value="TONB-DEPENDENT OUTER MEMBRANE RECEPTOR"/>
    <property type="match status" value="1"/>
</dbReference>
<evidence type="ECO:0000256" key="9">
    <source>
        <dbReference type="ARBA" id="ARBA00023170"/>
    </source>
</evidence>
<proteinExistence type="inferred from homology"/>
<dbReference type="Pfam" id="PF07715">
    <property type="entry name" value="Plug"/>
    <property type="match status" value="1"/>
</dbReference>
<dbReference type="InterPro" id="IPR037066">
    <property type="entry name" value="Plug_dom_sf"/>
</dbReference>
<dbReference type="Gene3D" id="2.170.130.10">
    <property type="entry name" value="TonB-dependent receptor, plug domain"/>
    <property type="match status" value="1"/>
</dbReference>
<feature type="signal peptide" evidence="13">
    <location>
        <begin position="1"/>
        <end position="21"/>
    </location>
</feature>
<dbReference type="RefSeq" id="WP_198100437.1">
    <property type="nucleotide sequence ID" value="NZ_JAEDAL010000003.1"/>
</dbReference>
<keyword evidence="10 11" id="KW-0998">Cell outer membrane</keyword>
<feature type="chain" id="PRO_5037204861" evidence="13">
    <location>
        <begin position="22"/>
        <end position="692"/>
    </location>
</feature>
<evidence type="ECO:0000313" key="16">
    <source>
        <dbReference type="EMBL" id="MBH9552814.1"/>
    </source>
</evidence>
<accession>A0A931NDN7</accession>
<evidence type="ECO:0000313" key="17">
    <source>
        <dbReference type="Proteomes" id="UP000620139"/>
    </source>
</evidence>
<evidence type="ECO:0000256" key="4">
    <source>
        <dbReference type="ARBA" id="ARBA00022452"/>
    </source>
</evidence>
<keyword evidence="5 11" id="KW-0812">Transmembrane</keyword>
<gene>
    <name evidence="16" type="ORF">I7X43_08100</name>
</gene>
<evidence type="ECO:0000256" key="13">
    <source>
        <dbReference type="SAM" id="SignalP"/>
    </source>
</evidence>
<comment type="similarity">
    <text evidence="2 11 12">Belongs to the TonB-dependent receptor family.</text>
</comment>
<feature type="domain" description="TonB-dependent receptor plug" evidence="15">
    <location>
        <begin position="47"/>
        <end position="158"/>
    </location>
</feature>
<dbReference type="InterPro" id="IPR039426">
    <property type="entry name" value="TonB-dep_rcpt-like"/>
</dbReference>
<dbReference type="GO" id="GO:0009279">
    <property type="term" value="C:cell outer membrane"/>
    <property type="evidence" value="ECO:0007669"/>
    <property type="project" value="UniProtKB-SubCell"/>
</dbReference>
<dbReference type="AlphaFoldDB" id="A0A931NDN7"/>
<evidence type="ECO:0000256" key="5">
    <source>
        <dbReference type="ARBA" id="ARBA00022692"/>
    </source>
</evidence>
<dbReference type="GO" id="GO:0044718">
    <property type="term" value="P:siderophore transmembrane transport"/>
    <property type="evidence" value="ECO:0007669"/>
    <property type="project" value="TreeGrafter"/>
</dbReference>
<evidence type="ECO:0000259" key="14">
    <source>
        <dbReference type="Pfam" id="PF00593"/>
    </source>
</evidence>
<dbReference type="Pfam" id="PF00593">
    <property type="entry name" value="TonB_dep_Rec_b-barrel"/>
    <property type="match status" value="1"/>
</dbReference>
<dbReference type="InterPro" id="IPR000531">
    <property type="entry name" value="Beta-barrel_TonB"/>
</dbReference>
<evidence type="ECO:0000256" key="10">
    <source>
        <dbReference type="ARBA" id="ARBA00023237"/>
    </source>
</evidence>
<evidence type="ECO:0000256" key="11">
    <source>
        <dbReference type="PROSITE-ProRule" id="PRU01360"/>
    </source>
</evidence>
<reference evidence="16" key="1">
    <citation type="submission" date="2020-12" db="EMBL/GenBank/DDBJ databases">
        <title>The genome sequence of Inhella sp. 4Y17.</title>
        <authorList>
            <person name="Liu Y."/>
        </authorList>
    </citation>
    <scope>NUCLEOTIDE SEQUENCE</scope>
    <source>
        <strain evidence="16">4Y10</strain>
    </source>
</reference>
<dbReference type="GO" id="GO:0015344">
    <property type="term" value="F:siderophore uptake transmembrane transporter activity"/>
    <property type="evidence" value="ECO:0007669"/>
    <property type="project" value="TreeGrafter"/>
</dbReference>
<keyword evidence="8 11" id="KW-0472">Membrane</keyword>
<dbReference type="CDD" id="cd01347">
    <property type="entry name" value="ligand_gated_channel"/>
    <property type="match status" value="1"/>
</dbReference>
<evidence type="ECO:0000256" key="2">
    <source>
        <dbReference type="ARBA" id="ARBA00009810"/>
    </source>
</evidence>
<dbReference type="Proteomes" id="UP000620139">
    <property type="component" value="Unassembled WGS sequence"/>
</dbReference>
<dbReference type="Gene3D" id="2.40.170.20">
    <property type="entry name" value="TonB-dependent receptor, beta-barrel domain"/>
    <property type="match status" value="1"/>
</dbReference>
<dbReference type="SUPFAM" id="SSF56935">
    <property type="entry name" value="Porins"/>
    <property type="match status" value="1"/>
</dbReference>
<comment type="subcellular location">
    <subcellularLocation>
        <location evidence="1 11">Cell outer membrane</location>
        <topology evidence="1 11">Multi-pass membrane protein</topology>
    </subcellularLocation>
</comment>
<evidence type="ECO:0000256" key="1">
    <source>
        <dbReference type="ARBA" id="ARBA00004571"/>
    </source>
</evidence>
<evidence type="ECO:0000256" key="12">
    <source>
        <dbReference type="RuleBase" id="RU003357"/>
    </source>
</evidence>
<evidence type="ECO:0000256" key="7">
    <source>
        <dbReference type="ARBA" id="ARBA00023077"/>
    </source>
</evidence>
<keyword evidence="9 16" id="KW-0675">Receptor</keyword>
<name>A0A931NDN7_9BURK</name>
<organism evidence="16 17">
    <name type="scientific">Inhella gelatinilytica</name>
    <dbReference type="NCBI Taxonomy" id="2795030"/>
    <lineage>
        <taxon>Bacteria</taxon>
        <taxon>Pseudomonadati</taxon>
        <taxon>Pseudomonadota</taxon>
        <taxon>Betaproteobacteria</taxon>
        <taxon>Burkholderiales</taxon>
        <taxon>Sphaerotilaceae</taxon>
        <taxon>Inhella</taxon>
    </lineage>
</organism>
<evidence type="ECO:0000256" key="3">
    <source>
        <dbReference type="ARBA" id="ARBA00022448"/>
    </source>
</evidence>
<keyword evidence="7 12" id="KW-0798">TonB box</keyword>
<evidence type="ECO:0000256" key="8">
    <source>
        <dbReference type="ARBA" id="ARBA00023136"/>
    </source>
</evidence>
<feature type="domain" description="TonB-dependent receptor-like beta-barrel" evidence="14">
    <location>
        <begin position="282"/>
        <end position="657"/>
    </location>
</feature>
<keyword evidence="17" id="KW-1185">Reference proteome</keyword>
<evidence type="ECO:0000259" key="15">
    <source>
        <dbReference type="Pfam" id="PF07715"/>
    </source>
</evidence>
<dbReference type="EMBL" id="JAEDAL010000003">
    <property type="protein sequence ID" value="MBH9552814.1"/>
    <property type="molecule type" value="Genomic_DNA"/>
</dbReference>